<proteinExistence type="predicted"/>
<gene>
    <name evidence="4" type="ORF">HO173_005933</name>
</gene>
<evidence type="ECO:0000259" key="3">
    <source>
        <dbReference type="Pfam" id="PF11790"/>
    </source>
</evidence>
<organism evidence="4 5">
    <name type="scientific">Letharia columbiana</name>
    <dbReference type="NCBI Taxonomy" id="112416"/>
    <lineage>
        <taxon>Eukaryota</taxon>
        <taxon>Fungi</taxon>
        <taxon>Dikarya</taxon>
        <taxon>Ascomycota</taxon>
        <taxon>Pezizomycotina</taxon>
        <taxon>Lecanoromycetes</taxon>
        <taxon>OSLEUM clade</taxon>
        <taxon>Lecanoromycetidae</taxon>
        <taxon>Lecanorales</taxon>
        <taxon>Lecanorineae</taxon>
        <taxon>Parmeliaceae</taxon>
        <taxon>Letharia</taxon>
    </lineage>
</organism>
<feature type="compositionally biased region" description="Low complexity" evidence="1">
    <location>
        <begin position="40"/>
        <end position="71"/>
    </location>
</feature>
<protein>
    <recommendedName>
        <fullName evidence="3">Asl1-like glycosyl hydrolase catalytic domain-containing protein</fullName>
    </recommendedName>
</protein>
<feature type="domain" description="Asl1-like glycosyl hydrolase catalytic" evidence="3">
    <location>
        <begin position="79"/>
        <end position="317"/>
    </location>
</feature>
<sequence>MWSTTQSLFSFFSVLCTLVQAKPHANPQWHHRHSRGVAASPTSSTTTTTTSTSPTPSTPQSSGTTSDSSSPNIGILYDSTSDLSAFSGQVGFSVDWSPIPLSSSDNLDLGTFYPQLWTFQDSNHLNPWTNAAPSWPSGINLIGFNEPDMPGQSWMTPSTAISGWNYIAQYQSSKDAKISTPGVSNSVVSLGTIDGVANPAGQEWMSQFLSLAASNSPKYTFQAISMHWYGSSSLTVDENGAMLNEQAGAMIQLAEDNGIPEVWITEMGSGYDTSTATEDCQFIQWLEGTFMKNASNSMITHYAYNEHLGTLLNGDAMTSSGSALLGGSGSC</sequence>
<accession>A0A8H6FVU1</accession>
<dbReference type="Gene3D" id="3.20.20.80">
    <property type="entry name" value="Glycosidases"/>
    <property type="match status" value="1"/>
</dbReference>
<feature type="region of interest" description="Disordered" evidence="1">
    <location>
        <begin position="27"/>
        <end position="71"/>
    </location>
</feature>
<dbReference type="InterPro" id="IPR017853">
    <property type="entry name" value="GH"/>
</dbReference>
<feature type="signal peptide" evidence="2">
    <location>
        <begin position="1"/>
        <end position="21"/>
    </location>
</feature>
<dbReference type="AlphaFoldDB" id="A0A8H6FVU1"/>
<dbReference type="RefSeq" id="XP_037165105.1">
    <property type="nucleotide sequence ID" value="XM_037307845.1"/>
</dbReference>
<evidence type="ECO:0000313" key="4">
    <source>
        <dbReference type="EMBL" id="KAF6235738.1"/>
    </source>
</evidence>
<dbReference type="GeneID" id="59287594"/>
<comment type="caution">
    <text evidence="4">The sequence shown here is derived from an EMBL/GenBank/DDBJ whole genome shotgun (WGS) entry which is preliminary data.</text>
</comment>
<keyword evidence="5" id="KW-1185">Reference proteome</keyword>
<dbReference type="Proteomes" id="UP000578531">
    <property type="component" value="Unassembled WGS sequence"/>
</dbReference>
<evidence type="ECO:0000256" key="1">
    <source>
        <dbReference type="SAM" id="MobiDB-lite"/>
    </source>
</evidence>
<dbReference type="SUPFAM" id="SSF51445">
    <property type="entry name" value="(Trans)glycosidases"/>
    <property type="match status" value="1"/>
</dbReference>
<evidence type="ECO:0000313" key="5">
    <source>
        <dbReference type="Proteomes" id="UP000578531"/>
    </source>
</evidence>
<name>A0A8H6FVU1_9LECA</name>
<dbReference type="Pfam" id="PF11790">
    <property type="entry name" value="Glyco_hydro_cc"/>
    <property type="match status" value="1"/>
</dbReference>
<keyword evidence="2" id="KW-0732">Signal</keyword>
<feature type="chain" id="PRO_5034192571" description="Asl1-like glycosyl hydrolase catalytic domain-containing protein" evidence="2">
    <location>
        <begin position="22"/>
        <end position="331"/>
    </location>
</feature>
<dbReference type="OrthoDB" id="43654at2759"/>
<dbReference type="InterPro" id="IPR024655">
    <property type="entry name" value="Asl1_glyco_hydro_catalytic"/>
</dbReference>
<evidence type="ECO:0000256" key="2">
    <source>
        <dbReference type="SAM" id="SignalP"/>
    </source>
</evidence>
<dbReference type="EMBL" id="JACCJC010000022">
    <property type="protein sequence ID" value="KAF6235738.1"/>
    <property type="molecule type" value="Genomic_DNA"/>
</dbReference>
<reference evidence="4 5" key="1">
    <citation type="journal article" date="2020" name="Genomics">
        <title>Complete, high-quality genomes from long-read metagenomic sequencing of two wolf lichen thalli reveals enigmatic genome architecture.</title>
        <authorList>
            <person name="McKenzie S.K."/>
            <person name="Walston R.F."/>
            <person name="Allen J.L."/>
        </authorList>
    </citation>
    <scope>NUCLEOTIDE SEQUENCE [LARGE SCALE GENOMIC DNA]</scope>
    <source>
        <strain evidence="4">WasteWater2</strain>
    </source>
</reference>